<dbReference type="GO" id="GO:0008168">
    <property type="term" value="F:methyltransferase activity"/>
    <property type="evidence" value="ECO:0007669"/>
    <property type="project" value="UniProtKB-KW"/>
</dbReference>
<sequence>MKTKKNKSISSRQRPNSFGYMMQQIKEPILGRPISPKENLRRVFAGEKPMWMPAWLYEVDYCWSDEVLEHPKYEYDGFDWFGVEWVWVEVAGGMMVKPGTRTLSDITKWKEEVIFPDLDSIDWESDAAIQTSRYDNDRMHVFHLTEGIFERLHELMPFEDALAAMIEDPEYVLEFFEAMADYKIKLLSKIFKYYEPIDFVIYGDDWGTQRAGFFSNEMFKEMIYPSAKRVMDYIKSQGKFIELHSCGLNQQYVPFFKEMGIDLWTPQSINDSDMLKNKYGSEISFCFVVEGLDDPNITEEGARQIIRDFVDKYAKGGRAMAQIFAPPEVLKVCLDELYNYSLNFYLREN</sequence>
<keyword evidence="2" id="KW-0808">Transferase</keyword>
<protein>
    <submittedName>
        <fullName evidence="2">Methyltransferase</fullName>
    </submittedName>
</protein>
<evidence type="ECO:0000259" key="1">
    <source>
        <dbReference type="Pfam" id="PF01208"/>
    </source>
</evidence>
<accession>A0ABR7JS18</accession>
<dbReference type="Pfam" id="PF01208">
    <property type="entry name" value="URO-D"/>
    <property type="match status" value="1"/>
</dbReference>
<dbReference type="EMBL" id="JACRWE010000006">
    <property type="protein sequence ID" value="MBC5997705.1"/>
    <property type="molecule type" value="Genomic_DNA"/>
</dbReference>
<dbReference type="Proteomes" id="UP000609849">
    <property type="component" value="Unassembled WGS sequence"/>
</dbReference>
<evidence type="ECO:0000313" key="2">
    <source>
        <dbReference type="EMBL" id="MBC5997705.1"/>
    </source>
</evidence>
<name>A0ABR7JS18_9FIRM</name>
<dbReference type="PANTHER" id="PTHR47099">
    <property type="entry name" value="METHYLCOBAMIDE:COM METHYLTRANSFERASE MTBA"/>
    <property type="match status" value="1"/>
</dbReference>
<dbReference type="PANTHER" id="PTHR47099:SF1">
    <property type="entry name" value="METHYLCOBAMIDE:COM METHYLTRANSFERASE MTBA"/>
    <property type="match status" value="1"/>
</dbReference>
<keyword evidence="3" id="KW-1185">Reference proteome</keyword>
<gene>
    <name evidence="2" type="ORF">H8923_13110</name>
</gene>
<dbReference type="RefSeq" id="WP_153972347.1">
    <property type="nucleotide sequence ID" value="NZ_JACRWE010000006.1"/>
</dbReference>
<evidence type="ECO:0000313" key="3">
    <source>
        <dbReference type="Proteomes" id="UP000609849"/>
    </source>
</evidence>
<comment type="caution">
    <text evidence="2">The sequence shown here is derived from an EMBL/GenBank/DDBJ whole genome shotgun (WGS) entry which is preliminary data.</text>
</comment>
<reference evidence="2 3" key="1">
    <citation type="submission" date="2020-08" db="EMBL/GenBank/DDBJ databases">
        <authorList>
            <person name="Liu C."/>
            <person name="Sun Q."/>
        </authorList>
    </citation>
    <scope>NUCLEOTIDE SEQUENCE [LARGE SCALE GENOMIC DNA]</scope>
    <source>
        <strain evidence="2 3">NSJ-18</strain>
    </source>
</reference>
<dbReference type="InterPro" id="IPR052024">
    <property type="entry name" value="Methanogen_methyltrans"/>
</dbReference>
<proteinExistence type="predicted"/>
<dbReference type="GO" id="GO:0032259">
    <property type="term" value="P:methylation"/>
    <property type="evidence" value="ECO:0007669"/>
    <property type="project" value="UniProtKB-KW"/>
</dbReference>
<dbReference type="Gene3D" id="3.20.20.210">
    <property type="match status" value="1"/>
</dbReference>
<dbReference type="InterPro" id="IPR038071">
    <property type="entry name" value="UROD/MetE-like_sf"/>
</dbReference>
<keyword evidence="2" id="KW-0489">Methyltransferase</keyword>
<dbReference type="SUPFAM" id="SSF51726">
    <property type="entry name" value="UROD/MetE-like"/>
    <property type="match status" value="1"/>
</dbReference>
<organism evidence="2 3">
    <name type="scientific">Romboutsia faecis</name>
    <dbReference type="NCBI Taxonomy" id="2764597"/>
    <lineage>
        <taxon>Bacteria</taxon>
        <taxon>Bacillati</taxon>
        <taxon>Bacillota</taxon>
        <taxon>Clostridia</taxon>
        <taxon>Peptostreptococcales</taxon>
        <taxon>Peptostreptococcaceae</taxon>
        <taxon>Romboutsia</taxon>
    </lineage>
</organism>
<dbReference type="InterPro" id="IPR000257">
    <property type="entry name" value="Uroporphyrinogen_deCOase"/>
</dbReference>
<feature type="domain" description="Uroporphyrinogen decarboxylase (URO-D)" evidence="1">
    <location>
        <begin position="81"/>
        <end position="272"/>
    </location>
</feature>